<accession>A0AAW0IH64</accession>
<evidence type="ECO:0000256" key="7">
    <source>
        <dbReference type="ARBA" id="ARBA00023180"/>
    </source>
</evidence>
<evidence type="ECO:0000313" key="9">
    <source>
        <dbReference type="EMBL" id="KAK7813655.1"/>
    </source>
</evidence>
<evidence type="ECO:0000256" key="1">
    <source>
        <dbReference type="ARBA" id="ARBA00004479"/>
    </source>
</evidence>
<evidence type="ECO:0000313" key="10">
    <source>
        <dbReference type="Proteomes" id="UP000237347"/>
    </source>
</evidence>
<evidence type="ECO:0000256" key="2">
    <source>
        <dbReference type="ARBA" id="ARBA00022692"/>
    </source>
</evidence>
<name>A0AAW0IH64_QUESU</name>
<evidence type="ECO:0000256" key="4">
    <source>
        <dbReference type="ARBA" id="ARBA00022989"/>
    </source>
</evidence>
<dbReference type="GO" id="GO:0016020">
    <property type="term" value="C:membrane"/>
    <property type="evidence" value="ECO:0007669"/>
    <property type="project" value="UniProtKB-SubCell"/>
</dbReference>
<keyword evidence="2 8" id="KW-0812">Transmembrane</keyword>
<dbReference type="SUPFAM" id="SSF52058">
    <property type="entry name" value="L domain-like"/>
    <property type="match status" value="1"/>
</dbReference>
<dbReference type="PANTHER" id="PTHR48063">
    <property type="entry name" value="LRR RECEPTOR-LIKE KINASE"/>
    <property type="match status" value="1"/>
</dbReference>
<dbReference type="InterPro" id="IPR046956">
    <property type="entry name" value="RLP23-like"/>
</dbReference>
<comment type="caution">
    <text evidence="9">The sequence shown here is derived from an EMBL/GenBank/DDBJ whole genome shotgun (WGS) entry which is preliminary data.</text>
</comment>
<dbReference type="PANTHER" id="PTHR48063:SF90">
    <property type="entry name" value="OS11G0565920 PROTEIN"/>
    <property type="match status" value="1"/>
</dbReference>
<dbReference type="InterPro" id="IPR032675">
    <property type="entry name" value="LRR_dom_sf"/>
</dbReference>
<feature type="transmembrane region" description="Helical" evidence="8">
    <location>
        <begin position="99"/>
        <end position="122"/>
    </location>
</feature>
<evidence type="ECO:0000256" key="5">
    <source>
        <dbReference type="ARBA" id="ARBA00023136"/>
    </source>
</evidence>
<dbReference type="AlphaFoldDB" id="A0AAW0IH64"/>
<keyword evidence="4 8" id="KW-1133">Transmembrane helix</keyword>
<reference evidence="9 10" key="1">
    <citation type="journal article" date="2018" name="Sci. Data">
        <title>The draft genome sequence of cork oak.</title>
        <authorList>
            <person name="Ramos A.M."/>
            <person name="Usie A."/>
            <person name="Barbosa P."/>
            <person name="Barros P.M."/>
            <person name="Capote T."/>
            <person name="Chaves I."/>
            <person name="Simoes F."/>
            <person name="Abreu I."/>
            <person name="Carrasquinho I."/>
            <person name="Faro C."/>
            <person name="Guimaraes J.B."/>
            <person name="Mendonca D."/>
            <person name="Nobrega F."/>
            <person name="Rodrigues L."/>
            <person name="Saibo N.J.M."/>
            <person name="Varela M.C."/>
            <person name="Egas C."/>
            <person name="Matos J."/>
            <person name="Miguel C.M."/>
            <person name="Oliveira M.M."/>
            <person name="Ricardo C.P."/>
            <person name="Goncalves S."/>
        </authorList>
    </citation>
    <scope>NUCLEOTIDE SEQUENCE [LARGE SCALE GENOMIC DNA]</scope>
    <source>
        <strain evidence="10">cv. HL8</strain>
    </source>
</reference>
<dbReference type="Gene3D" id="3.80.10.10">
    <property type="entry name" value="Ribonuclease Inhibitor"/>
    <property type="match status" value="1"/>
</dbReference>
<proteinExistence type="predicted"/>
<protein>
    <submittedName>
        <fullName evidence="9">Receptor-like protein eix2</fullName>
    </submittedName>
</protein>
<dbReference type="Proteomes" id="UP000237347">
    <property type="component" value="Unassembled WGS sequence"/>
</dbReference>
<keyword evidence="6" id="KW-0675">Receptor</keyword>
<keyword evidence="10" id="KW-1185">Reference proteome</keyword>
<gene>
    <name evidence="9" type="primary">EIX2_180</name>
    <name evidence="9" type="ORF">CFP56_004698</name>
</gene>
<evidence type="ECO:0000256" key="6">
    <source>
        <dbReference type="ARBA" id="ARBA00023170"/>
    </source>
</evidence>
<sequence>MVTKGKELEYDSTLIFINNIDLSRNSLMGEILDELTGLVGLGTLNLSMNHLTGNVLKNIGNLRWLETLDLSKNRDGTSALTIIGGSVEDEQNGDDYEKLWLYASIGLGFVVGFWGVCGTLLLKKSWRHGYFICRMISKIELH</sequence>
<evidence type="ECO:0000256" key="3">
    <source>
        <dbReference type="ARBA" id="ARBA00022729"/>
    </source>
</evidence>
<dbReference type="InterPro" id="IPR001611">
    <property type="entry name" value="Leu-rich_rpt"/>
</dbReference>
<organism evidence="9 10">
    <name type="scientific">Quercus suber</name>
    <name type="common">Cork oak</name>
    <dbReference type="NCBI Taxonomy" id="58331"/>
    <lineage>
        <taxon>Eukaryota</taxon>
        <taxon>Viridiplantae</taxon>
        <taxon>Streptophyta</taxon>
        <taxon>Embryophyta</taxon>
        <taxon>Tracheophyta</taxon>
        <taxon>Spermatophyta</taxon>
        <taxon>Magnoliopsida</taxon>
        <taxon>eudicotyledons</taxon>
        <taxon>Gunneridae</taxon>
        <taxon>Pentapetalae</taxon>
        <taxon>rosids</taxon>
        <taxon>fabids</taxon>
        <taxon>Fagales</taxon>
        <taxon>Fagaceae</taxon>
        <taxon>Quercus</taxon>
    </lineage>
</organism>
<keyword evidence="5 8" id="KW-0472">Membrane</keyword>
<dbReference type="Pfam" id="PF00560">
    <property type="entry name" value="LRR_1"/>
    <property type="match status" value="2"/>
</dbReference>
<keyword evidence="7" id="KW-0325">Glycoprotein</keyword>
<dbReference type="EMBL" id="PKMF04001212">
    <property type="protein sequence ID" value="KAK7813655.1"/>
    <property type="molecule type" value="Genomic_DNA"/>
</dbReference>
<keyword evidence="3" id="KW-0732">Signal</keyword>
<evidence type="ECO:0000256" key="8">
    <source>
        <dbReference type="SAM" id="Phobius"/>
    </source>
</evidence>
<comment type="subcellular location">
    <subcellularLocation>
        <location evidence="1">Membrane</location>
        <topology evidence="1">Single-pass type I membrane protein</topology>
    </subcellularLocation>
</comment>